<dbReference type="GO" id="GO:0008270">
    <property type="term" value="F:zinc ion binding"/>
    <property type="evidence" value="ECO:0007669"/>
    <property type="project" value="UniProtKB-KW"/>
</dbReference>
<evidence type="ECO:0000256" key="3">
    <source>
        <dbReference type="ARBA" id="ARBA00004123"/>
    </source>
</evidence>
<feature type="compositionally biased region" description="Basic and acidic residues" evidence="17">
    <location>
        <begin position="166"/>
        <end position="192"/>
    </location>
</feature>
<proteinExistence type="inferred from homology"/>
<evidence type="ECO:0000256" key="16">
    <source>
        <dbReference type="RuleBase" id="RU362114"/>
    </source>
</evidence>
<evidence type="ECO:0000256" key="11">
    <source>
        <dbReference type="ARBA" id="ARBA00023027"/>
    </source>
</evidence>
<protein>
    <recommendedName>
        <fullName evidence="16">Poly [ADP-ribose] polymerase</fullName>
        <shortName evidence="16">PARP</shortName>
        <ecNumber evidence="16">2.4.2.-</ecNumber>
    </recommendedName>
</protein>
<comment type="catalytic activity">
    <reaction evidence="1">
        <text>L-aspartyl-[protein] + NAD(+) = 4-O-(ADP-D-ribosyl)-L-aspartyl-[protein] + nicotinamide</text>
        <dbReference type="Rhea" id="RHEA:54424"/>
        <dbReference type="Rhea" id="RHEA-COMP:9867"/>
        <dbReference type="Rhea" id="RHEA-COMP:13832"/>
        <dbReference type="ChEBI" id="CHEBI:17154"/>
        <dbReference type="ChEBI" id="CHEBI:29961"/>
        <dbReference type="ChEBI" id="CHEBI:57540"/>
        <dbReference type="ChEBI" id="CHEBI:138102"/>
    </reaction>
</comment>
<dbReference type="InterPro" id="IPR036930">
    <property type="entry name" value="WGR_dom_sf"/>
</dbReference>
<feature type="compositionally biased region" description="Basic and acidic residues" evidence="17">
    <location>
        <begin position="137"/>
        <end position="153"/>
    </location>
</feature>
<evidence type="ECO:0000256" key="17">
    <source>
        <dbReference type="SAM" id="MobiDB-lite"/>
    </source>
</evidence>
<evidence type="ECO:0000256" key="14">
    <source>
        <dbReference type="ARBA" id="ARBA00024347"/>
    </source>
</evidence>
<dbReference type="PROSITE" id="PS51060">
    <property type="entry name" value="PARP_ALPHA_HD"/>
    <property type="match status" value="1"/>
</dbReference>
<evidence type="ECO:0000259" key="21">
    <source>
        <dbReference type="PROSITE" id="PS51977"/>
    </source>
</evidence>
<dbReference type="SUPFAM" id="SSF47587">
    <property type="entry name" value="Domain of poly(ADP-ribose) polymerase"/>
    <property type="match status" value="1"/>
</dbReference>
<dbReference type="InterPro" id="IPR036420">
    <property type="entry name" value="BRCT_dom_sf"/>
</dbReference>
<comment type="similarity">
    <text evidence="14">Belongs to the ARTD/PARP family.</text>
</comment>
<dbReference type="InterPro" id="IPR001357">
    <property type="entry name" value="BRCT_dom"/>
</dbReference>
<evidence type="ECO:0000256" key="9">
    <source>
        <dbReference type="ARBA" id="ARBA00022771"/>
    </source>
</evidence>
<evidence type="ECO:0000256" key="4">
    <source>
        <dbReference type="ARBA" id="ARBA00022676"/>
    </source>
</evidence>
<evidence type="ECO:0000259" key="18">
    <source>
        <dbReference type="PROSITE" id="PS50172"/>
    </source>
</evidence>
<dbReference type="CDD" id="cd17747">
    <property type="entry name" value="BRCT_PARP1"/>
    <property type="match status" value="1"/>
</dbReference>
<dbReference type="PROSITE" id="PS50172">
    <property type="entry name" value="BRCT"/>
    <property type="match status" value="1"/>
</dbReference>
<comment type="subcellular location">
    <subcellularLocation>
        <location evidence="3">Nucleus</location>
    </subcellularLocation>
</comment>
<feature type="domain" description="WGR" evidence="21">
    <location>
        <begin position="457"/>
        <end position="557"/>
    </location>
</feature>
<dbReference type="EMBL" id="CAWUPB010000913">
    <property type="protein sequence ID" value="CAK7329359.1"/>
    <property type="molecule type" value="Genomic_DNA"/>
</dbReference>
<dbReference type="SUPFAM" id="SSF52113">
    <property type="entry name" value="BRCT domain"/>
    <property type="match status" value="1"/>
</dbReference>
<dbReference type="Pfam" id="PF05406">
    <property type="entry name" value="WGR"/>
    <property type="match status" value="1"/>
</dbReference>
<comment type="catalytic activity">
    <reaction evidence="2">
        <text>L-glutamyl-[protein] + NAD(+) = 5-O-(ADP-D-ribosyl)-L-glutamyl-[protein] + nicotinamide</text>
        <dbReference type="Rhea" id="RHEA:58224"/>
        <dbReference type="Rhea" id="RHEA-COMP:10208"/>
        <dbReference type="Rhea" id="RHEA-COMP:15089"/>
        <dbReference type="ChEBI" id="CHEBI:17154"/>
        <dbReference type="ChEBI" id="CHEBI:29973"/>
        <dbReference type="ChEBI" id="CHEBI:57540"/>
        <dbReference type="ChEBI" id="CHEBI:142540"/>
    </reaction>
</comment>
<reference evidence="22 23" key="1">
    <citation type="submission" date="2024-01" db="EMBL/GenBank/DDBJ databases">
        <authorList>
            <person name="Waweru B."/>
        </authorList>
    </citation>
    <scope>NUCLEOTIDE SEQUENCE [LARGE SCALE GENOMIC DNA]</scope>
</reference>
<dbReference type="PROSITE" id="PS52007">
    <property type="entry name" value="PADR1"/>
    <property type="match status" value="1"/>
</dbReference>
<comment type="function">
    <text evidence="15">Involved in the base excision repair (BER) pathway, by catalyzing the poly(ADP-ribosyl)ation of a limited number of acceptor proteins involved in chromatin architecture and in DNA metabolism. This modification follows DNA damages and appears as an obligatory step in a detection/signaling pathway leading to the reparation of DNA strand breaks.</text>
</comment>
<accession>A0AAV1R7L0</accession>
<feature type="region of interest" description="Disordered" evidence="17">
    <location>
        <begin position="137"/>
        <end position="192"/>
    </location>
</feature>
<name>A0AAV1R7L0_9ROSI</name>
<dbReference type="AlphaFoldDB" id="A0AAV1R7L0"/>
<keyword evidence="6" id="KW-0548">Nucleotidyltransferase</keyword>
<keyword evidence="13" id="KW-0539">Nucleus</keyword>
<evidence type="ECO:0000256" key="6">
    <source>
        <dbReference type="ARBA" id="ARBA00022695"/>
    </source>
</evidence>
<evidence type="ECO:0000256" key="15">
    <source>
        <dbReference type="ARBA" id="ARBA00024945"/>
    </source>
</evidence>
<feature type="domain" description="PARP alpha-helical" evidence="20">
    <location>
        <begin position="584"/>
        <end position="703"/>
    </location>
</feature>
<dbReference type="Pfam" id="PF21728">
    <property type="entry name" value="PADR1_N"/>
    <property type="match status" value="1"/>
</dbReference>
<keyword evidence="11 16" id="KW-0520">NAD</keyword>
<dbReference type="Proteomes" id="UP001314170">
    <property type="component" value="Unassembled WGS sequence"/>
</dbReference>
<dbReference type="CDD" id="cd08001">
    <property type="entry name" value="WGR_PARP1_like"/>
    <property type="match status" value="1"/>
</dbReference>
<dbReference type="InterPro" id="IPR038650">
    <property type="entry name" value="PADR1_C_dom_sf"/>
</dbReference>
<dbReference type="InterPro" id="IPR008893">
    <property type="entry name" value="WGR_domain"/>
</dbReference>
<feature type="domain" description="PARP catalytic" evidence="19">
    <location>
        <begin position="712"/>
        <end position="943"/>
    </location>
</feature>
<dbReference type="Gene3D" id="3.90.228.10">
    <property type="match status" value="1"/>
</dbReference>
<evidence type="ECO:0000259" key="19">
    <source>
        <dbReference type="PROSITE" id="PS51059"/>
    </source>
</evidence>
<keyword evidence="12" id="KW-0238">DNA-binding</keyword>
<dbReference type="InterPro" id="IPR012317">
    <property type="entry name" value="Poly(ADP-ribose)pol_cat_dom"/>
</dbReference>
<dbReference type="Gene3D" id="1.20.142.10">
    <property type="entry name" value="Poly(ADP-ribose) polymerase, regulatory domain"/>
    <property type="match status" value="1"/>
</dbReference>
<evidence type="ECO:0000313" key="23">
    <source>
        <dbReference type="Proteomes" id="UP001314170"/>
    </source>
</evidence>
<dbReference type="GO" id="GO:0016779">
    <property type="term" value="F:nucleotidyltransferase activity"/>
    <property type="evidence" value="ECO:0007669"/>
    <property type="project" value="UniProtKB-KW"/>
</dbReference>
<evidence type="ECO:0000256" key="7">
    <source>
        <dbReference type="ARBA" id="ARBA00022723"/>
    </source>
</evidence>
<keyword evidence="8" id="KW-0013">ADP-ribosylation</keyword>
<dbReference type="Pfam" id="PF02877">
    <property type="entry name" value="PARP_reg"/>
    <property type="match status" value="1"/>
</dbReference>
<keyword evidence="9" id="KW-0863">Zinc-finger</keyword>
<dbReference type="GO" id="GO:1990404">
    <property type="term" value="F:NAD+-protein mono-ADP-ribosyltransferase activity"/>
    <property type="evidence" value="ECO:0007669"/>
    <property type="project" value="TreeGrafter"/>
</dbReference>
<evidence type="ECO:0000313" key="22">
    <source>
        <dbReference type="EMBL" id="CAK7329359.1"/>
    </source>
</evidence>
<dbReference type="GO" id="GO:0005730">
    <property type="term" value="C:nucleolus"/>
    <property type="evidence" value="ECO:0007669"/>
    <property type="project" value="TreeGrafter"/>
</dbReference>
<dbReference type="Pfam" id="PF00533">
    <property type="entry name" value="BRCT"/>
    <property type="match status" value="1"/>
</dbReference>
<dbReference type="EC" id="2.4.2.-" evidence="16"/>
<dbReference type="InterPro" id="IPR012982">
    <property type="entry name" value="PARP1-like_PADR1_Zn_ribbon"/>
</dbReference>
<evidence type="ECO:0000256" key="1">
    <source>
        <dbReference type="ARBA" id="ARBA00000438"/>
    </source>
</evidence>
<dbReference type="InterPro" id="IPR036616">
    <property type="entry name" value="Poly(ADP-ribose)pol_reg_dom_sf"/>
</dbReference>
<dbReference type="PROSITE" id="PS51977">
    <property type="entry name" value="WGR"/>
    <property type="match status" value="1"/>
</dbReference>
<evidence type="ECO:0000256" key="13">
    <source>
        <dbReference type="ARBA" id="ARBA00023242"/>
    </source>
</evidence>
<evidence type="ECO:0000256" key="2">
    <source>
        <dbReference type="ARBA" id="ARBA00000459"/>
    </source>
</evidence>
<dbReference type="SMART" id="SM00773">
    <property type="entry name" value="WGR"/>
    <property type="match status" value="1"/>
</dbReference>
<dbReference type="InterPro" id="IPR004102">
    <property type="entry name" value="Poly(ADP-ribose)pol_reg_dom"/>
</dbReference>
<organism evidence="22 23">
    <name type="scientific">Dovyalis caffra</name>
    <dbReference type="NCBI Taxonomy" id="77055"/>
    <lineage>
        <taxon>Eukaryota</taxon>
        <taxon>Viridiplantae</taxon>
        <taxon>Streptophyta</taxon>
        <taxon>Embryophyta</taxon>
        <taxon>Tracheophyta</taxon>
        <taxon>Spermatophyta</taxon>
        <taxon>Magnoliopsida</taxon>
        <taxon>eudicotyledons</taxon>
        <taxon>Gunneridae</taxon>
        <taxon>Pentapetalae</taxon>
        <taxon>rosids</taxon>
        <taxon>fabids</taxon>
        <taxon>Malpighiales</taxon>
        <taxon>Salicaceae</taxon>
        <taxon>Flacourtieae</taxon>
        <taxon>Dovyalis</taxon>
    </lineage>
</organism>
<dbReference type="PANTHER" id="PTHR10459:SF106">
    <property type="entry name" value="PROTEIN ADP-RIBOSYLTRANSFERASE PARP3"/>
    <property type="match status" value="1"/>
</dbReference>
<comment type="caution">
    <text evidence="22">The sequence shown here is derived from an EMBL/GenBank/DDBJ whole genome shotgun (WGS) entry which is preliminary data.</text>
</comment>
<evidence type="ECO:0000256" key="10">
    <source>
        <dbReference type="ARBA" id="ARBA00022833"/>
    </source>
</evidence>
<gene>
    <name evidence="22" type="ORF">DCAF_LOCUS7114</name>
</gene>
<dbReference type="Gene3D" id="1.10.20.130">
    <property type="match status" value="1"/>
</dbReference>
<dbReference type="GO" id="GO:0070212">
    <property type="term" value="P:protein poly-ADP-ribosylation"/>
    <property type="evidence" value="ECO:0007669"/>
    <property type="project" value="TreeGrafter"/>
</dbReference>
<keyword evidence="5 16" id="KW-0808">Transferase</keyword>
<evidence type="ECO:0000256" key="5">
    <source>
        <dbReference type="ARBA" id="ARBA00022679"/>
    </source>
</evidence>
<dbReference type="SUPFAM" id="SSF142921">
    <property type="entry name" value="WGR domain-like"/>
    <property type="match status" value="1"/>
</dbReference>
<dbReference type="Gene3D" id="3.40.50.10190">
    <property type="entry name" value="BRCT domain"/>
    <property type="match status" value="1"/>
</dbReference>
<keyword evidence="23" id="KW-1185">Reference proteome</keyword>
<dbReference type="SMART" id="SM01335">
    <property type="entry name" value="PADR1"/>
    <property type="match status" value="1"/>
</dbReference>
<dbReference type="GO" id="GO:0003950">
    <property type="term" value="F:NAD+ poly-ADP-ribosyltransferase activity"/>
    <property type="evidence" value="ECO:0007669"/>
    <property type="project" value="UniProtKB-UniRule"/>
</dbReference>
<keyword evidence="4 16" id="KW-0328">Glycosyltransferase</keyword>
<dbReference type="PANTHER" id="PTHR10459">
    <property type="entry name" value="DNA LIGASE"/>
    <property type="match status" value="1"/>
</dbReference>
<dbReference type="Pfam" id="PF08063">
    <property type="entry name" value="Zn_ribbon_PADR1"/>
    <property type="match status" value="1"/>
</dbReference>
<dbReference type="CDD" id="cd01437">
    <property type="entry name" value="parp_like"/>
    <property type="match status" value="1"/>
</dbReference>
<dbReference type="SUPFAM" id="SSF56399">
    <property type="entry name" value="ADP-ribosylation"/>
    <property type="match status" value="1"/>
</dbReference>
<dbReference type="SMART" id="SM00292">
    <property type="entry name" value="BRCT"/>
    <property type="match status" value="1"/>
</dbReference>
<dbReference type="Gene3D" id="2.20.25.630">
    <property type="match status" value="1"/>
</dbReference>
<dbReference type="InterPro" id="IPR049296">
    <property type="entry name" value="PARP1-like_PADR1_N"/>
</dbReference>
<evidence type="ECO:0000256" key="12">
    <source>
        <dbReference type="ARBA" id="ARBA00023125"/>
    </source>
</evidence>
<dbReference type="PROSITE" id="PS51059">
    <property type="entry name" value="PARP_CATALYTIC"/>
    <property type="match status" value="1"/>
</dbReference>
<evidence type="ECO:0000256" key="8">
    <source>
        <dbReference type="ARBA" id="ARBA00022765"/>
    </source>
</evidence>
<keyword evidence="10" id="KW-0862">Zinc</keyword>
<dbReference type="FunFam" id="3.90.228.10:FF:000010">
    <property type="entry name" value="Poly [ADP-ribose] polymerase"/>
    <property type="match status" value="1"/>
</dbReference>
<dbReference type="GO" id="GO:0003677">
    <property type="term" value="F:DNA binding"/>
    <property type="evidence" value="ECO:0007669"/>
    <property type="project" value="UniProtKB-KW"/>
</dbReference>
<dbReference type="GO" id="GO:0006302">
    <property type="term" value="P:double-strand break repair"/>
    <property type="evidence" value="ECO:0007669"/>
    <property type="project" value="TreeGrafter"/>
</dbReference>
<sequence length="948" mass="106772">MFLLMGLENLNIANNGGNKRIKQHSPGRFLLMKRFRGLVIKPTYGPQTLPLNAPGVDPGRQEAANSKKGMNPCPNGLMQRLRNQMKLHNMRCSNSLEHHLSTVQAVKETQLDKWQVITPHDTHVLFLERQSMMSYEVHETRSQAHATSDESRMMTRKQKAGPSKAQEGEQSPKKKPKNGKDQNDSTNGKSEDNIAKEYEEFCKAIDEHLSVEQMREILDMNDQDSSGSEGVVTTKCQDVLFFGPLDKCPLCSSNLQFDGKRYSCKGFYSEWSSCTFKTRTPPRKEEPLKLPDSVQKSSVADLLKNHQDPSRRPRQGAPIKPLAGIMVSFSGRLSRTHQYWKREIEKHGGKVSSSVKGITCLVVTPAERERGGSTKLADAMEAGIPVVREEWLLDSIEKQEPQPMEAYDVVSDLSVEGKGIPWDEQDPSEEALESISAELKLYGKRGVYKDTKLQERGGQIFEKDGILYNCAFSLCDLGRGLNKFCIMQLITVPDSNLHLYYKEGKVGDDPNAEERLEEWENVDNAIKEFVRLFEELTGNEFEPWEREKKFEKKRLSYYPIDMDDGVDARHGGLGLRQLGVAAAHSSLDPKIAYFMKILCSQEIYRYAMMEMGLDSPGLPMGMLSNLHLERCEEVLLQFVEAVKSMEETGQKAEAVWSDYSQRWFTLLHSTRPFIFRDCQDLADHGAAAYETVRDINEASRLIGDMSGSTLDDPLLDRYEKLGCSVSALEKDSDDYKMIVKYLETTYEPVRVGDIEYGASVENIFSVEPSACPSLDEIKELPNKVLLWCGTRSSNMLRHLQKGFLPSVCSLPVPGYMFGKAIVCSDAAAEAARYGFTAVDRPEGFLVLAVASLGDQITEVKSPPEDTKSLEEKQLGVKGLGKKKTDESEHFVWKDNIKVPCGRLIPSEHKGSPLEYNEYAVYDPKQTSIRFLVEVKYEEIGVELDTAEP</sequence>
<keyword evidence="7" id="KW-0479">Metal-binding</keyword>
<dbReference type="InterPro" id="IPR050800">
    <property type="entry name" value="ARTD/PARP"/>
</dbReference>
<dbReference type="Pfam" id="PF00644">
    <property type="entry name" value="PARP"/>
    <property type="match status" value="1"/>
</dbReference>
<feature type="domain" description="BRCT" evidence="18">
    <location>
        <begin position="317"/>
        <end position="409"/>
    </location>
</feature>
<evidence type="ECO:0000259" key="20">
    <source>
        <dbReference type="PROSITE" id="PS51060"/>
    </source>
</evidence>